<dbReference type="PANTHER" id="PTHR13501">
    <property type="entry name" value="CHLOROPLAST 50S RIBOSOMAL PROTEIN L22-RELATED"/>
    <property type="match status" value="1"/>
</dbReference>
<keyword evidence="5 7" id="KW-0687">Ribonucleoprotein</keyword>
<evidence type="ECO:0000256" key="4">
    <source>
        <dbReference type="ARBA" id="ARBA00022980"/>
    </source>
</evidence>
<dbReference type="InterPro" id="IPR047867">
    <property type="entry name" value="Ribosomal_uL22_bac/org-type"/>
</dbReference>
<dbReference type="EMBL" id="LBZV01000004">
    <property type="protein sequence ID" value="KKR78045.1"/>
    <property type="molecule type" value="Genomic_DNA"/>
</dbReference>
<comment type="similarity">
    <text evidence="1 7 8">Belongs to the universal ribosomal protein uL22 family.</text>
</comment>
<comment type="caution">
    <text evidence="12">The sequence shown here is derived from an EMBL/GenBank/DDBJ whole genome shotgun (WGS) entry which is preliminary data.</text>
</comment>
<dbReference type="HAMAP" id="MF_01331_B">
    <property type="entry name" value="Ribosomal_uL22_B"/>
    <property type="match status" value="1"/>
</dbReference>
<dbReference type="Pfam" id="PF00237">
    <property type="entry name" value="Ribosomal_L22"/>
    <property type="match status" value="1"/>
</dbReference>
<dbReference type="InterPro" id="IPR001063">
    <property type="entry name" value="Ribosomal_uL22"/>
</dbReference>
<evidence type="ECO:0000256" key="5">
    <source>
        <dbReference type="ARBA" id="ARBA00023274"/>
    </source>
</evidence>
<comment type="subunit">
    <text evidence="7 9">Part of the 50S ribosomal subunit.</text>
</comment>
<sequence length="139" mass="15674">MEIKALANNIRISPQKVRLVVAQIKKMKPQEAIDILEFVPQKAAKPLKKAIGAAIANAKNNFNLDDTTLIFREINVGKGMVFKRYRPISRGRAHSILRQTSNIRIVLSGEKTKKVAKILEEPKGQNETKVTETEKKDEK</sequence>
<dbReference type="GO" id="GO:0019843">
    <property type="term" value="F:rRNA binding"/>
    <property type="evidence" value="ECO:0007669"/>
    <property type="project" value="UniProtKB-UniRule"/>
</dbReference>
<proteinExistence type="inferred from homology"/>
<evidence type="ECO:0000256" key="10">
    <source>
        <dbReference type="RuleBase" id="RU004008"/>
    </source>
</evidence>
<dbReference type="SUPFAM" id="SSF54843">
    <property type="entry name" value="Ribosomal protein L22"/>
    <property type="match status" value="1"/>
</dbReference>
<protein>
    <recommendedName>
        <fullName evidence="6 7">Large ribosomal subunit protein uL22</fullName>
    </recommendedName>
</protein>
<evidence type="ECO:0000256" key="2">
    <source>
        <dbReference type="ARBA" id="ARBA00022730"/>
    </source>
</evidence>
<organism evidence="12 13">
    <name type="scientific">Candidatus Curtissbacteria bacterium GW2011_GWA1_40_9</name>
    <dbReference type="NCBI Taxonomy" id="1618408"/>
    <lineage>
        <taxon>Bacteria</taxon>
        <taxon>Candidatus Curtissiibacteriota</taxon>
    </lineage>
</organism>
<evidence type="ECO:0000256" key="3">
    <source>
        <dbReference type="ARBA" id="ARBA00022884"/>
    </source>
</evidence>
<dbReference type="NCBIfam" id="TIGR01044">
    <property type="entry name" value="rplV_bact"/>
    <property type="match status" value="1"/>
</dbReference>
<dbReference type="STRING" id="1618408.UU23_C0004G0027"/>
<accession>A0A0G0W132</accession>
<evidence type="ECO:0000313" key="12">
    <source>
        <dbReference type="EMBL" id="KKR78045.1"/>
    </source>
</evidence>
<keyword evidence="3 7" id="KW-0694">RNA-binding</keyword>
<dbReference type="InterPro" id="IPR005727">
    <property type="entry name" value="Ribosomal_uL22_bac/chlpt-type"/>
</dbReference>
<dbReference type="AlphaFoldDB" id="A0A0G0W132"/>
<evidence type="ECO:0000256" key="1">
    <source>
        <dbReference type="ARBA" id="ARBA00009451"/>
    </source>
</evidence>
<dbReference type="GO" id="GO:0022625">
    <property type="term" value="C:cytosolic large ribosomal subunit"/>
    <property type="evidence" value="ECO:0007669"/>
    <property type="project" value="TreeGrafter"/>
</dbReference>
<comment type="function">
    <text evidence="7">The globular domain of the protein is located near the polypeptide exit tunnel on the outside of the subunit, while an extended beta-hairpin is found that lines the wall of the exit tunnel in the center of the 70S ribosome.</text>
</comment>
<keyword evidence="4 7" id="KW-0689">Ribosomal protein</keyword>
<evidence type="ECO:0000256" key="11">
    <source>
        <dbReference type="SAM" id="MobiDB-lite"/>
    </source>
</evidence>
<dbReference type="CDD" id="cd00336">
    <property type="entry name" value="Ribosomal_L22"/>
    <property type="match status" value="1"/>
</dbReference>
<comment type="function">
    <text evidence="7 10">This protein binds specifically to 23S rRNA; its binding is stimulated by other ribosomal proteins, e.g., L4, L17, and L20. It is important during the early stages of 50S assembly. It makes multiple contacts with different domains of the 23S rRNA in the assembled 50S subunit and ribosome.</text>
</comment>
<dbReference type="Proteomes" id="UP000034292">
    <property type="component" value="Unassembled WGS sequence"/>
</dbReference>
<reference evidence="12 13" key="1">
    <citation type="journal article" date="2015" name="Nature">
        <title>rRNA introns, odd ribosomes, and small enigmatic genomes across a large radiation of phyla.</title>
        <authorList>
            <person name="Brown C.T."/>
            <person name="Hug L.A."/>
            <person name="Thomas B.C."/>
            <person name="Sharon I."/>
            <person name="Castelle C.J."/>
            <person name="Singh A."/>
            <person name="Wilkins M.J."/>
            <person name="Williams K.H."/>
            <person name="Banfield J.F."/>
        </authorList>
    </citation>
    <scope>NUCLEOTIDE SEQUENCE [LARGE SCALE GENOMIC DNA]</scope>
</reference>
<evidence type="ECO:0000256" key="9">
    <source>
        <dbReference type="RuleBase" id="RU004006"/>
    </source>
</evidence>
<name>A0A0G0W132_9BACT</name>
<keyword evidence="2 7" id="KW-0699">rRNA-binding</keyword>
<dbReference type="PATRIC" id="fig|1618408.3.peg.269"/>
<dbReference type="PANTHER" id="PTHR13501:SF8">
    <property type="entry name" value="LARGE RIBOSOMAL SUBUNIT PROTEIN UL22M"/>
    <property type="match status" value="1"/>
</dbReference>
<dbReference type="GO" id="GO:0003735">
    <property type="term" value="F:structural constituent of ribosome"/>
    <property type="evidence" value="ECO:0007669"/>
    <property type="project" value="InterPro"/>
</dbReference>
<gene>
    <name evidence="7" type="primary">rplV</name>
    <name evidence="12" type="ORF">UU23_C0004G0027</name>
</gene>
<dbReference type="Gene3D" id="3.90.470.10">
    <property type="entry name" value="Ribosomal protein L22/L17"/>
    <property type="match status" value="1"/>
</dbReference>
<dbReference type="InterPro" id="IPR036394">
    <property type="entry name" value="Ribosomal_uL22_sf"/>
</dbReference>
<evidence type="ECO:0000313" key="13">
    <source>
        <dbReference type="Proteomes" id="UP000034292"/>
    </source>
</evidence>
<dbReference type="GO" id="GO:0006412">
    <property type="term" value="P:translation"/>
    <property type="evidence" value="ECO:0007669"/>
    <property type="project" value="UniProtKB-UniRule"/>
</dbReference>
<feature type="region of interest" description="Disordered" evidence="11">
    <location>
        <begin position="119"/>
        <end position="139"/>
    </location>
</feature>
<evidence type="ECO:0000256" key="7">
    <source>
        <dbReference type="HAMAP-Rule" id="MF_01331"/>
    </source>
</evidence>
<evidence type="ECO:0000256" key="6">
    <source>
        <dbReference type="ARBA" id="ARBA00035207"/>
    </source>
</evidence>
<evidence type="ECO:0000256" key="8">
    <source>
        <dbReference type="RuleBase" id="RU004005"/>
    </source>
</evidence>